<dbReference type="EMBL" id="BLLS01000176">
    <property type="protein sequence ID" value="GFH88246.1"/>
    <property type="molecule type" value="Genomic_DNA"/>
</dbReference>
<dbReference type="Proteomes" id="UP000491181">
    <property type="component" value="Unassembled WGS sequence"/>
</dbReference>
<proteinExistence type="predicted"/>
<name>A0A7J0A7U6_9BACE</name>
<accession>A0A7J0A7U6</accession>
<gene>
    <name evidence="1" type="ORF">IMSAGC001_03688</name>
</gene>
<evidence type="ECO:0000313" key="2">
    <source>
        <dbReference type="Proteomes" id="UP000491181"/>
    </source>
</evidence>
<reference evidence="1 2" key="1">
    <citation type="journal article" date="2020" name="Microbiome">
        <title>Single-cell genomics of uncultured bacteria reveals dietary fiber responders in the mouse gut microbiota.</title>
        <authorList>
            <person name="Chijiiwa R."/>
            <person name="Hosokawa M."/>
            <person name="Kogawa M."/>
            <person name="Nishikawa Y."/>
            <person name="Ide K."/>
            <person name="Sakanashi C."/>
            <person name="Takahashi K."/>
            <person name="Takeyama H."/>
        </authorList>
    </citation>
    <scope>NUCLEOTIDE SEQUENCE [LARGE SCALE GENOMIC DNA]</scope>
    <source>
        <strain evidence="1">IMSAGC_001</strain>
    </source>
</reference>
<sequence length="40" mass="4828">MEVMIGLLFLFVYLIQSKTIYLTVNRLKRIRVQCGQRIRN</sequence>
<comment type="caution">
    <text evidence="1">The sequence shown here is derived from an EMBL/GenBank/DDBJ whole genome shotgun (WGS) entry which is preliminary data.</text>
</comment>
<evidence type="ECO:0000313" key="1">
    <source>
        <dbReference type="EMBL" id="GFH88246.1"/>
    </source>
</evidence>
<dbReference type="AlphaFoldDB" id="A0A7J0A7U6"/>
<protein>
    <submittedName>
        <fullName evidence="1">Uncharacterized protein</fullName>
    </submittedName>
</protein>
<organism evidence="1 2">
    <name type="scientific">Bacteroides acidifaciens</name>
    <dbReference type="NCBI Taxonomy" id="85831"/>
    <lineage>
        <taxon>Bacteria</taxon>
        <taxon>Pseudomonadati</taxon>
        <taxon>Bacteroidota</taxon>
        <taxon>Bacteroidia</taxon>
        <taxon>Bacteroidales</taxon>
        <taxon>Bacteroidaceae</taxon>
        <taxon>Bacteroides</taxon>
    </lineage>
</organism>